<dbReference type="PANTHER" id="PTHR31635">
    <property type="entry name" value="REVERSE TRANSCRIPTASE DOMAIN-CONTAINING PROTEIN-RELATED"/>
    <property type="match status" value="1"/>
</dbReference>
<comment type="caution">
    <text evidence="1">The sequence shown here is derived from an EMBL/GenBank/DDBJ whole genome shotgun (WGS) entry which is preliminary data.</text>
</comment>
<name>A0AAV7MUH8_PLEWA</name>
<reference evidence="1" key="1">
    <citation type="journal article" date="2022" name="bioRxiv">
        <title>Sequencing and chromosome-scale assembly of the giantPleurodeles waltlgenome.</title>
        <authorList>
            <person name="Brown T."/>
            <person name="Elewa A."/>
            <person name="Iarovenko S."/>
            <person name="Subramanian E."/>
            <person name="Araus A.J."/>
            <person name="Petzold A."/>
            <person name="Susuki M."/>
            <person name="Suzuki K.-i.T."/>
            <person name="Hayashi T."/>
            <person name="Toyoda A."/>
            <person name="Oliveira C."/>
            <person name="Osipova E."/>
            <person name="Leigh N.D."/>
            <person name="Simon A."/>
            <person name="Yun M.H."/>
        </authorList>
    </citation>
    <scope>NUCLEOTIDE SEQUENCE</scope>
    <source>
        <strain evidence="1">20211129_DDA</strain>
        <tissue evidence="1">Liver</tissue>
    </source>
</reference>
<sequence>MQWSIHDAFTGYYTSQYESVVVVTPQDIKSFLELMVHPHVSSDQREEHNENITLHKIQEAIQIQATGKTLDSDRLPLKFYKTYTTLLAPKLKTLYDEAMAASHLPPSLRKTLLISLPKPVRGPEELASYRPMGLLNMDSKIVAKLLADRLAPLVLQQVHLDHNGFLQVINTSLKLR</sequence>
<keyword evidence="2" id="KW-1185">Reference proteome</keyword>
<evidence type="ECO:0000313" key="1">
    <source>
        <dbReference type="EMBL" id="KAJ1107021.1"/>
    </source>
</evidence>
<dbReference type="Proteomes" id="UP001066276">
    <property type="component" value="Chromosome 9"/>
</dbReference>
<proteinExistence type="predicted"/>
<dbReference type="PANTHER" id="PTHR31635:SF196">
    <property type="entry name" value="REVERSE TRANSCRIPTASE DOMAIN-CONTAINING PROTEIN-RELATED"/>
    <property type="match status" value="1"/>
</dbReference>
<dbReference type="AlphaFoldDB" id="A0AAV7MUH8"/>
<protein>
    <recommendedName>
        <fullName evidence="3">Reverse transcriptase domain-containing protein</fullName>
    </recommendedName>
</protein>
<dbReference type="EMBL" id="JANPWB010000013">
    <property type="protein sequence ID" value="KAJ1107021.1"/>
    <property type="molecule type" value="Genomic_DNA"/>
</dbReference>
<accession>A0AAV7MUH8</accession>
<evidence type="ECO:0008006" key="3">
    <source>
        <dbReference type="Google" id="ProtNLM"/>
    </source>
</evidence>
<organism evidence="1 2">
    <name type="scientific">Pleurodeles waltl</name>
    <name type="common">Iberian ribbed newt</name>
    <dbReference type="NCBI Taxonomy" id="8319"/>
    <lineage>
        <taxon>Eukaryota</taxon>
        <taxon>Metazoa</taxon>
        <taxon>Chordata</taxon>
        <taxon>Craniata</taxon>
        <taxon>Vertebrata</taxon>
        <taxon>Euteleostomi</taxon>
        <taxon>Amphibia</taxon>
        <taxon>Batrachia</taxon>
        <taxon>Caudata</taxon>
        <taxon>Salamandroidea</taxon>
        <taxon>Salamandridae</taxon>
        <taxon>Pleurodelinae</taxon>
        <taxon>Pleurodeles</taxon>
    </lineage>
</organism>
<evidence type="ECO:0000313" key="2">
    <source>
        <dbReference type="Proteomes" id="UP001066276"/>
    </source>
</evidence>
<gene>
    <name evidence="1" type="ORF">NDU88_004418</name>
</gene>